<proteinExistence type="predicted"/>
<evidence type="ECO:0000313" key="1">
    <source>
        <dbReference type="EMBL" id="KZT06567.1"/>
    </source>
</evidence>
<dbReference type="OrthoDB" id="2689725at2759"/>
<sequence length="306" mass="36257">MFFKQWDMDCYASVGTFLYNNYRQALDILNSEAVQFDKAKGSLGITDDDIARWCKEKVEYFANIEEESEWDVWAVAYVELLQEYYALEEQHANATASFLMTTPSDYEFMSPSLTGKSHPIYSQELSRTHKLERQRHHVSERRMQVLRDVIDMEVRMCIVDHWQPTSQEYRKTMEYIRHRKYHRAVDNLQRLVIQQLFELHNMNLAQTAYRIRTHIVKSLQTRCKAIHNAVDTYNALAVKMTPPRPTLDWNKVTHYTFLEEFNLLRDTGNILHEKPWAHPAVCAVMKQANRLARAHEELEHLNVEIC</sequence>
<dbReference type="RefSeq" id="XP_040764307.1">
    <property type="nucleotide sequence ID" value="XM_040912589.1"/>
</dbReference>
<organism evidence="1 2">
    <name type="scientific">Laetiporus sulphureus 93-53</name>
    <dbReference type="NCBI Taxonomy" id="1314785"/>
    <lineage>
        <taxon>Eukaryota</taxon>
        <taxon>Fungi</taxon>
        <taxon>Dikarya</taxon>
        <taxon>Basidiomycota</taxon>
        <taxon>Agaricomycotina</taxon>
        <taxon>Agaricomycetes</taxon>
        <taxon>Polyporales</taxon>
        <taxon>Laetiporus</taxon>
    </lineage>
</organism>
<gene>
    <name evidence="1" type="ORF">LAESUDRAFT_759387</name>
</gene>
<protein>
    <submittedName>
        <fullName evidence="1">Uncharacterized protein</fullName>
    </submittedName>
</protein>
<dbReference type="STRING" id="1314785.A0A165EA34"/>
<dbReference type="GeneID" id="63829617"/>
<dbReference type="EMBL" id="KV427624">
    <property type="protein sequence ID" value="KZT06567.1"/>
    <property type="molecule type" value="Genomic_DNA"/>
</dbReference>
<dbReference type="Proteomes" id="UP000076871">
    <property type="component" value="Unassembled WGS sequence"/>
</dbReference>
<reference evidence="1 2" key="1">
    <citation type="journal article" date="2016" name="Mol. Biol. Evol.">
        <title>Comparative Genomics of Early-Diverging Mushroom-Forming Fungi Provides Insights into the Origins of Lignocellulose Decay Capabilities.</title>
        <authorList>
            <person name="Nagy L.G."/>
            <person name="Riley R."/>
            <person name="Tritt A."/>
            <person name="Adam C."/>
            <person name="Daum C."/>
            <person name="Floudas D."/>
            <person name="Sun H."/>
            <person name="Yadav J.S."/>
            <person name="Pangilinan J."/>
            <person name="Larsson K.H."/>
            <person name="Matsuura K."/>
            <person name="Barry K."/>
            <person name="Labutti K."/>
            <person name="Kuo R."/>
            <person name="Ohm R.A."/>
            <person name="Bhattacharya S.S."/>
            <person name="Shirouzu T."/>
            <person name="Yoshinaga Y."/>
            <person name="Martin F.M."/>
            <person name="Grigoriev I.V."/>
            <person name="Hibbett D.S."/>
        </authorList>
    </citation>
    <scope>NUCLEOTIDE SEQUENCE [LARGE SCALE GENOMIC DNA]</scope>
    <source>
        <strain evidence="1 2">93-53</strain>
    </source>
</reference>
<dbReference type="AlphaFoldDB" id="A0A165EA34"/>
<accession>A0A165EA34</accession>
<name>A0A165EA34_9APHY</name>
<evidence type="ECO:0000313" key="2">
    <source>
        <dbReference type="Proteomes" id="UP000076871"/>
    </source>
</evidence>
<keyword evidence="2" id="KW-1185">Reference proteome</keyword>
<dbReference type="InParanoid" id="A0A165EA34"/>